<dbReference type="STRING" id="28066.RF819_09250"/>
<comment type="similarity">
    <text evidence="1">Belongs to the LysR transcriptional regulatory family.</text>
</comment>
<dbReference type="InterPro" id="IPR000847">
    <property type="entry name" value="LysR_HTH_N"/>
</dbReference>
<dbReference type="OrthoDB" id="5292387at2"/>
<dbReference type="GO" id="GO:0003677">
    <property type="term" value="F:DNA binding"/>
    <property type="evidence" value="ECO:0007669"/>
    <property type="project" value="UniProtKB-KW"/>
</dbReference>
<dbReference type="Pfam" id="PF03466">
    <property type="entry name" value="LysR_substrate"/>
    <property type="match status" value="1"/>
</dbReference>
<dbReference type="FunFam" id="1.10.10.10:FF:000001">
    <property type="entry name" value="LysR family transcriptional regulator"/>
    <property type="match status" value="1"/>
</dbReference>
<name>A0A1T1AYF0_RHOFE</name>
<dbReference type="GO" id="GO:0032993">
    <property type="term" value="C:protein-DNA complex"/>
    <property type="evidence" value="ECO:0007669"/>
    <property type="project" value="TreeGrafter"/>
</dbReference>
<dbReference type="Gene3D" id="1.10.10.10">
    <property type="entry name" value="Winged helix-like DNA-binding domain superfamily/Winged helix DNA-binding domain"/>
    <property type="match status" value="1"/>
</dbReference>
<dbReference type="EMBL" id="MTJN01000002">
    <property type="protein sequence ID" value="OOV09015.1"/>
    <property type="molecule type" value="Genomic_DNA"/>
</dbReference>
<organism evidence="6 7">
    <name type="scientific">Rhodoferax fermentans</name>
    <dbReference type="NCBI Taxonomy" id="28066"/>
    <lineage>
        <taxon>Bacteria</taxon>
        <taxon>Pseudomonadati</taxon>
        <taxon>Pseudomonadota</taxon>
        <taxon>Betaproteobacteria</taxon>
        <taxon>Burkholderiales</taxon>
        <taxon>Comamonadaceae</taxon>
        <taxon>Rhodoferax</taxon>
    </lineage>
</organism>
<dbReference type="SUPFAM" id="SSF53850">
    <property type="entry name" value="Periplasmic binding protein-like II"/>
    <property type="match status" value="1"/>
</dbReference>
<dbReference type="Proteomes" id="UP000190750">
    <property type="component" value="Unassembled WGS sequence"/>
</dbReference>
<dbReference type="PANTHER" id="PTHR30346:SF0">
    <property type="entry name" value="HCA OPERON TRANSCRIPTIONAL ACTIVATOR HCAR"/>
    <property type="match status" value="1"/>
</dbReference>
<dbReference type="RefSeq" id="WP_143541648.1">
    <property type="nucleotide sequence ID" value="NZ_MTJN01000002.1"/>
</dbReference>
<protein>
    <recommendedName>
        <fullName evidence="5">HTH lysR-type domain-containing protein</fullName>
    </recommendedName>
</protein>
<dbReference type="GO" id="GO:0003700">
    <property type="term" value="F:DNA-binding transcription factor activity"/>
    <property type="evidence" value="ECO:0007669"/>
    <property type="project" value="InterPro"/>
</dbReference>
<dbReference type="SUPFAM" id="SSF46785">
    <property type="entry name" value="Winged helix' DNA-binding domain"/>
    <property type="match status" value="1"/>
</dbReference>
<gene>
    <name evidence="6" type="ORF">RF819_09250</name>
</gene>
<sequence>MDIRGLRYFIVTAQERNISRAAERLHMTQPPLTRHIQALEEELGVQLFTRTSSGVELTQAGEALLGHAHNISSHVELATEHIRRVASGQEGRIDIGVFGSPMLNAIPRILGAFSRARPKVNVVLHNAPKKRQLEALQQGRIMVAFDRYFPESPELQSELVGEEPLWVALNQRNPLALKTSISLTDLEQEPLIGEQDQSIFFASPALSQLQKINPLIVHKAADMVSAVVMVSGGFGSALVPESVLNLKLPEVVFRPLAADSASMIGLHCIYRKDESSPLLAGLLACVRDYRHHYAAGLAGALSP</sequence>
<dbReference type="AlphaFoldDB" id="A0A1T1AYF0"/>
<keyword evidence="2" id="KW-0805">Transcription regulation</keyword>
<evidence type="ECO:0000313" key="7">
    <source>
        <dbReference type="Proteomes" id="UP000190750"/>
    </source>
</evidence>
<dbReference type="PROSITE" id="PS50931">
    <property type="entry name" value="HTH_LYSR"/>
    <property type="match status" value="1"/>
</dbReference>
<dbReference type="InterPro" id="IPR005119">
    <property type="entry name" value="LysR_subst-bd"/>
</dbReference>
<proteinExistence type="inferred from homology"/>
<accession>A0A1T1AYF0</accession>
<dbReference type="InterPro" id="IPR036388">
    <property type="entry name" value="WH-like_DNA-bd_sf"/>
</dbReference>
<evidence type="ECO:0000256" key="3">
    <source>
        <dbReference type="ARBA" id="ARBA00023125"/>
    </source>
</evidence>
<dbReference type="PANTHER" id="PTHR30346">
    <property type="entry name" value="TRANSCRIPTIONAL DUAL REGULATOR HCAR-RELATED"/>
    <property type="match status" value="1"/>
</dbReference>
<dbReference type="InterPro" id="IPR036390">
    <property type="entry name" value="WH_DNA-bd_sf"/>
</dbReference>
<reference evidence="6 7" key="1">
    <citation type="submission" date="2017-01" db="EMBL/GenBank/DDBJ databases">
        <title>Genome sequencing of Rhodoferax fermentans JCM 7819.</title>
        <authorList>
            <person name="Kim Y.J."/>
            <person name="Farh M.E.-A."/>
            <person name="Yang D.-C."/>
        </authorList>
    </citation>
    <scope>NUCLEOTIDE SEQUENCE [LARGE SCALE GENOMIC DNA]</scope>
    <source>
        <strain evidence="6 7">JCM 7819</strain>
    </source>
</reference>
<dbReference type="PRINTS" id="PR00039">
    <property type="entry name" value="HTHLYSR"/>
</dbReference>
<evidence type="ECO:0000256" key="1">
    <source>
        <dbReference type="ARBA" id="ARBA00009437"/>
    </source>
</evidence>
<evidence type="ECO:0000259" key="5">
    <source>
        <dbReference type="PROSITE" id="PS50931"/>
    </source>
</evidence>
<keyword evidence="3" id="KW-0238">DNA-binding</keyword>
<feature type="domain" description="HTH lysR-type" evidence="5">
    <location>
        <begin position="1"/>
        <end position="58"/>
    </location>
</feature>
<evidence type="ECO:0000313" key="6">
    <source>
        <dbReference type="EMBL" id="OOV09015.1"/>
    </source>
</evidence>
<dbReference type="Gene3D" id="3.40.190.10">
    <property type="entry name" value="Periplasmic binding protein-like II"/>
    <property type="match status" value="2"/>
</dbReference>
<evidence type="ECO:0000256" key="2">
    <source>
        <dbReference type="ARBA" id="ARBA00023015"/>
    </source>
</evidence>
<comment type="caution">
    <text evidence="6">The sequence shown here is derived from an EMBL/GenBank/DDBJ whole genome shotgun (WGS) entry which is preliminary data.</text>
</comment>
<dbReference type="Pfam" id="PF00126">
    <property type="entry name" value="HTH_1"/>
    <property type="match status" value="1"/>
</dbReference>
<keyword evidence="7" id="KW-1185">Reference proteome</keyword>
<evidence type="ECO:0000256" key="4">
    <source>
        <dbReference type="ARBA" id="ARBA00023163"/>
    </source>
</evidence>
<keyword evidence="4" id="KW-0804">Transcription</keyword>